<keyword evidence="2 3" id="KW-0371">Homeobox</keyword>
<dbReference type="CDD" id="cd00086">
    <property type="entry name" value="homeodomain"/>
    <property type="match status" value="1"/>
</dbReference>
<dbReference type="GO" id="GO:0005634">
    <property type="term" value="C:nucleus"/>
    <property type="evidence" value="ECO:0007669"/>
    <property type="project" value="UniProtKB-SubCell"/>
</dbReference>
<dbReference type="Pfam" id="PF00046">
    <property type="entry name" value="Homeodomain"/>
    <property type="match status" value="1"/>
</dbReference>
<reference evidence="6 7" key="2">
    <citation type="submission" date="2019-01" db="EMBL/GenBank/DDBJ databases">
        <title>The decoding of complex shrimp genome reveals the adaptation for benthos swimmer, frequently molting mechanism and breeding impact on genome.</title>
        <authorList>
            <person name="Sun Y."/>
            <person name="Gao Y."/>
            <person name="Yu Y."/>
        </authorList>
    </citation>
    <scope>NUCLEOTIDE SEQUENCE [LARGE SCALE GENOMIC DNA]</scope>
    <source>
        <tissue evidence="6">Muscle</tissue>
    </source>
</reference>
<protein>
    <submittedName>
        <fullName evidence="6">Putative GS homeobox 2-like</fullName>
    </submittedName>
</protein>
<accession>A0A3R7QT90</accession>
<organism evidence="6 7">
    <name type="scientific">Penaeus vannamei</name>
    <name type="common">Whiteleg shrimp</name>
    <name type="synonym">Litopenaeus vannamei</name>
    <dbReference type="NCBI Taxonomy" id="6689"/>
    <lineage>
        <taxon>Eukaryota</taxon>
        <taxon>Metazoa</taxon>
        <taxon>Ecdysozoa</taxon>
        <taxon>Arthropoda</taxon>
        <taxon>Crustacea</taxon>
        <taxon>Multicrustacea</taxon>
        <taxon>Malacostraca</taxon>
        <taxon>Eumalacostraca</taxon>
        <taxon>Eucarida</taxon>
        <taxon>Decapoda</taxon>
        <taxon>Dendrobranchiata</taxon>
        <taxon>Penaeoidea</taxon>
        <taxon>Penaeidae</taxon>
        <taxon>Penaeus</taxon>
    </lineage>
</organism>
<feature type="region of interest" description="Disordered" evidence="4">
    <location>
        <begin position="206"/>
        <end position="303"/>
    </location>
</feature>
<dbReference type="InterPro" id="IPR001356">
    <property type="entry name" value="HD"/>
</dbReference>
<evidence type="ECO:0000256" key="3">
    <source>
        <dbReference type="RuleBase" id="RU000682"/>
    </source>
</evidence>
<dbReference type="AlphaFoldDB" id="A0A3R7QT90"/>
<feature type="compositionally biased region" description="Basic and acidic residues" evidence="4">
    <location>
        <begin position="291"/>
        <end position="303"/>
    </location>
</feature>
<evidence type="ECO:0000313" key="6">
    <source>
        <dbReference type="EMBL" id="ROT77300.1"/>
    </source>
</evidence>
<proteinExistence type="predicted"/>
<evidence type="ECO:0000256" key="1">
    <source>
        <dbReference type="ARBA" id="ARBA00004123"/>
    </source>
</evidence>
<dbReference type="STRING" id="6689.A0A3R7QT90"/>
<dbReference type="GO" id="GO:1990837">
    <property type="term" value="F:sequence-specific double-stranded DNA binding"/>
    <property type="evidence" value="ECO:0007669"/>
    <property type="project" value="TreeGrafter"/>
</dbReference>
<dbReference type="PANTHER" id="PTHR47421:SF2">
    <property type="entry name" value="GS HOMEOBOX 1"/>
    <property type="match status" value="1"/>
</dbReference>
<dbReference type="Gene3D" id="1.10.10.60">
    <property type="entry name" value="Homeodomain-like"/>
    <property type="match status" value="1"/>
</dbReference>
<evidence type="ECO:0000256" key="4">
    <source>
        <dbReference type="SAM" id="MobiDB-lite"/>
    </source>
</evidence>
<dbReference type="PANTHER" id="PTHR47421">
    <property type="entry name" value="GS HOMEOBOX 2"/>
    <property type="match status" value="1"/>
</dbReference>
<dbReference type="GO" id="GO:0000981">
    <property type="term" value="F:DNA-binding transcription factor activity, RNA polymerase II-specific"/>
    <property type="evidence" value="ECO:0007669"/>
    <property type="project" value="TreeGrafter"/>
</dbReference>
<dbReference type="Proteomes" id="UP000283509">
    <property type="component" value="Unassembled WGS sequence"/>
</dbReference>
<comment type="subcellular location">
    <subcellularLocation>
        <location evidence="1 2 3">Nucleus</location>
    </subcellularLocation>
</comment>
<keyword evidence="2 3" id="KW-0238">DNA-binding</keyword>
<feature type="DNA-binding region" description="Homeobox" evidence="2">
    <location>
        <begin position="164"/>
        <end position="212"/>
    </location>
</feature>
<evidence type="ECO:0000256" key="2">
    <source>
        <dbReference type="PROSITE-ProRule" id="PRU00108"/>
    </source>
</evidence>
<dbReference type="SMART" id="SM00389">
    <property type="entry name" value="HOX"/>
    <property type="match status" value="1"/>
</dbReference>
<evidence type="ECO:0000259" key="5">
    <source>
        <dbReference type="PROSITE" id="PS50071"/>
    </source>
</evidence>
<feature type="region of interest" description="Disordered" evidence="4">
    <location>
        <begin position="13"/>
        <end position="36"/>
    </location>
</feature>
<dbReference type="EMBL" id="QCYY01001541">
    <property type="protein sequence ID" value="ROT77300.1"/>
    <property type="molecule type" value="Genomic_DNA"/>
</dbReference>
<keyword evidence="2 3" id="KW-0539">Nucleus</keyword>
<evidence type="ECO:0000313" key="7">
    <source>
        <dbReference type="Proteomes" id="UP000283509"/>
    </source>
</evidence>
<reference evidence="6 7" key="1">
    <citation type="submission" date="2018-04" db="EMBL/GenBank/DDBJ databases">
        <authorList>
            <person name="Zhang X."/>
            <person name="Yuan J."/>
            <person name="Li F."/>
            <person name="Xiang J."/>
        </authorList>
    </citation>
    <scope>NUCLEOTIDE SEQUENCE [LARGE SCALE GENOMIC DNA]</scope>
    <source>
        <tissue evidence="6">Muscle</tissue>
    </source>
</reference>
<dbReference type="InterPro" id="IPR042191">
    <property type="entry name" value="GSH1/2"/>
</dbReference>
<gene>
    <name evidence="6" type="ORF">C7M84_004067</name>
</gene>
<dbReference type="InterPro" id="IPR009057">
    <property type="entry name" value="Homeodomain-like_sf"/>
</dbReference>
<dbReference type="SUPFAM" id="SSF46689">
    <property type="entry name" value="Homeodomain-like"/>
    <property type="match status" value="1"/>
</dbReference>
<keyword evidence="7" id="KW-1185">Reference proteome</keyword>
<feature type="domain" description="Homeobox" evidence="5">
    <location>
        <begin position="162"/>
        <end position="211"/>
    </location>
</feature>
<name>A0A3R7QT90_PENVA</name>
<feature type="region of interest" description="Disordered" evidence="4">
    <location>
        <begin position="333"/>
        <end position="353"/>
    </location>
</feature>
<feature type="region of interest" description="Disordered" evidence="4">
    <location>
        <begin position="123"/>
        <end position="161"/>
    </location>
</feature>
<comment type="caution">
    <text evidence="6">The sequence shown here is derived from an EMBL/GenBank/DDBJ whole genome shotgun (WGS) entry which is preliminary data.</text>
</comment>
<feature type="compositionally biased region" description="Basic and acidic residues" evidence="4">
    <location>
        <begin position="244"/>
        <end position="255"/>
    </location>
</feature>
<dbReference type="PROSITE" id="PS50071">
    <property type="entry name" value="HOMEOBOX_2"/>
    <property type="match status" value="1"/>
</dbReference>
<sequence length="353" mass="38483">MTTMSRSFLVDSLITPRPSEANGRAPRGYSPPTSTPMPSLLPLHPCPPGKHSDVLSLYSCRSCVPIPPALKQAMAPTLTSSFTPTIGSTFSHTPTSLAHTPVLRPVPVSLPVPPIYPLYTPSTPTRAHLTSPPTPLPEKKSPVQATGGVTRPRSASPTEDIPSCKRIRTAFTSTQLLELEREFASNMYLSRLRRIEIATYLNLSEKQVRSWRSRSEPPRQVQEGGGRQSRDKCSLPETCRPRGRGKDQGVSRVCERQGAPRGVRRGRESPPSPLRPSECESDADVALRSGDAGERRADGDLPRRLDDDKALAREAALRLGGVGADASFARGRAYESDADSEYERDSNENIDVV</sequence>